<sequence>MKSYRIPELTRKYVEYDMIQSHTELPAAPDFRVRLLHAFLDKHQSLSRFSDLYAIVVSLVQLGMDTHDLIDTNLGKRSMREMRSRQLKVLAGDYFSSRFYYLLAQDGQIEMVSRISAAVCEVNRLKVSLYSGMKQLKMTAEDYLSQTVRLKSELFSIFETMLEAPSSRLWSELLRLVSQCEAVMEELRRSESPARFRNSWAYWHVLQEGTEEERKRLSENPDEPAFIQSLIVKYDIRNQLASKLQAASEGIRRAAVRLETDGWGGELARMLDGYIKKMALPVTL</sequence>
<evidence type="ECO:0000313" key="2">
    <source>
        <dbReference type="Proteomes" id="UP001597493"/>
    </source>
</evidence>
<protein>
    <submittedName>
        <fullName evidence="1">Heptaprenyl diphosphate synthase component 1</fullName>
    </submittedName>
</protein>
<dbReference type="InterPro" id="IPR009920">
    <property type="entry name" value="HEPPP_synth_su1"/>
</dbReference>
<dbReference type="EMBL" id="JBHUMY010000020">
    <property type="protein sequence ID" value="MFD2661969.1"/>
    <property type="molecule type" value="Genomic_DNA"/>
</dbReference>
<proteinExistence type="predicted"/>
<gene>
    <name evidence="1" type="ORF">ACFSW5_17065</name>
</gene>
<organism evidence="1 2">
    <name type="scientific">Paenibacillus thailandensis</name>
    <dbReference type="NCBI Taxonomy" id="393250"/>
    <lineage>
        <taxon>Bacteria</taxon>
        <taxon>Bacillati</taxon>
        <taxon>Bacillota</taxon>
        <taxon>Bacilli</taxon>
        <taxon>Bacillales</taxon>
        <taxon>Paenibacillaceae</taxon>
        <taxon>Paenibacillus</taxon>
    </lineage>
</organism>
<dbReference type="Pfam" id="PF07307">
    <property type="entry name" value="HEPPP_synt_1"/>
    <property type="match status" value="1"/>
</dbReference>
<keyword evidence="2" id="KW-1185">Reference proteome</keyword>
<name>A0ABW5QZX3_9BACL</name>
<dbReference type="Proteomes" id="UP001597493">
    <property type="component" value="Unassembled WGS sequence"/>
</dbReference>
<dbReference type="Gene3D" id="1.20.120.1450">
    <property type="match status" value="1"/>
</dbReference>
<comment type="caution">
    <text evidence="1">The sequence shown here is derived from an EMBL/GenBank/DDBJ whole genome shotgun (WGS) entry which is preliminary data.</text>
</comment>
<evidence type="ECO:0000313" key="1">
    <source>
        <dbReference type="EMBL" id="MFD2661969.1"/>
    </source>
</evidence>
<dbReference type="RefSeq" id="WP_379275586.1">
    <property type="nucleotide sequence ID" value="NZ_JBHUGT010000029.1"/>
</dbReference>
<reference evidence="2" key="1">
    <citation type="journal article" date="2019" name="Int. J. Syst. Evol. Microbiol.">
        <title>The Global Catalogue of Microorganisms (GCM) 10K type strain sequencing project: providing services to taxonomists for standard genome sequencing and annotation.</title>
        <authorList>
            <consortium name="The Broad Institute Genomics Platform"/>
            <consortium name="The Broad Institute Genome Sequencing Center for Infectious Disease"/>
            <person name="Wu L."/>
            <person name="Ma J."/>
        </authorList>
    </citation>
    <scope>NUCLEOTIDE SEQUENCE [LARGE SCALE GENOMIC DNA]</scope>
    <source>
        <strain evidence="2">TISTR 1827</strain>
    </source>
</reference>
<accession>A0ABW5QZX3</accession>